<keyword evidence="5" id="KW-1185">Reference proteome</keyword>
<dbReference type="SUPFAM" id="SSF54928">
    <property type="entry name" value="RNA-binding domain, RBD"/>
    <property type="match status" value="3"/>
</dbReference>
<evidence type="ECO:0000313" key="5">
    <source>
        <dbReference type="Proteomes" id="UP000481153"/>
    </source>
</evidence>
<dbReference type="VEuPathDB" id="FungiDB:AeMF1_014870"/>
<dbReference type="CDD" id="cd00590">
    <property type="entry name" value="RRM_SF"/>
    <property type="match status" value="3"/>
</dbReference>
<dbReference type="PANTHER" id="PTHR48025">
    <property type="entry name" value="OS02G0815200 PROTEIN"/>
    <property type="match status" value="1"/>
</dbReference>
<dbReference type="PANTHER" id="PTHR48025:SF1">
    <property type="entry name" value="RRM DOMAIN-CONTAINING PROTEIN"/>
    <property type="match status" value="1"/>
</dbReference>
<dbReference type="InterPro" id="IPR050502">
    <property type="entry name" value="Euk_RNA-bind_prot"/>
</dbReference>
<accession>A0A6G0WVN5</accession>
<dbReference type="InterPro" id="IPR000504">
    <property type="entry name" value="RRM_dom"/>
</dbReference>
<comment type="caution">
    <text evidence="4">The sequence shown here is derived from an EMBL/GenBank/DDBJ whole genome shotgun (WGS) entry which is preliminary data.</text>
</comment>
<evidence type="ECO:0000256" key="1">
    <source>
        <dbReference type="ARBA" id="ARBA00022884"/>
    </source>
</evidence>
<dbReference type="PROSITE" id="PS50102">
    <property type="entry name" value="RRM"/>
    <property type="match status" value="3"/>
</dbReference>
<dbReference type="InterPro" id="IPR035979">
    <property type="entry name" value="RBD_domain_sf"/>
</dbReference>
<evidence type="ECO:0000313" key="4">
    <source>
        <dbReference type="EMBL" id="KAF0731601.1"/>
    </source>
</evidence>
<feature type="domain" description="RRM" evidence="3">
    <location>
        <begin position="123"/>
        <end position="199"/>
    </location>
</feature>
<keyword evidence="1 2" id="KW-0694">RNA-binding</keyword>
<dbReference type="Pfam" id="PF00076">
    <property type="entry name" value="RRM_1"/>
    <property type="match status" value="3"/>
</dbReference>
<feature type="domain" description="RRM" evidence="3">
    <location>
        <begin position="206"/>
        <end position="281"/>
    </location>
</feature>
<evidence type="ECO:0000259" key="3">
    <source>
        <dbReference type="PROSITE" id="PS50102"/>
    </source>
</evidence>
<feature type="domain" description="RRM" evidence="3">
    <location>
        <begin position="23"/>
        <end position="99"/>
    </location>
</feature>
<dbReference type="AlphaFoldDB" id="A0A6G0WVN5"/>
<dbReference type="InterPro" id="IPR012677">
    <property type="entry name" value="Nucleotide-bd_a/b_plait_sf"/>
</dbReference>
<sequence>MWHPLRRLHRPRSLLERALSSSSRVLVVGLPYNVSTVEVIHRFSQFGGVEDVVLHLNRQGRFNGQCTVKFGLPSEAMAALTMDGQQFGTRWITVKLDKQRGQQELQPLKPVSQAQAEPSSDPARIFFGNIPYSATEDEIETLFQACGPILEVKILREKSGWSRGHGFVQFEQPEHAAQALKLHGTDLGGRPIRVHATSKGTPESLHTVRVSPLPDSLDEDAIFEFFDSCGKIRDIRIVRSGVTGAWFALVEFTTTQAAKAAQDMSGKFFEGHELHIVLTEDAPKTRKQA</sequence>
<dbReference type="GO" id="GO:0003729">
    <property type="term" value="F:mRNA binding"/>
    <property type="evidence" value="ECO:0007669"/>
    <property type="project" value="TreeGrafter"/>
</dbReference>
<dbReference type="EMBL" id="VJMJ01000141">
    <property type="protein sequence ID" value="KAF0731601.1"/>
    <property type="molecule type" value="Genomic_DNA"/>
</dbReference>
<organism evidence="4 5">
    <name type="scientific">Aphanomyces euteiches</name>
    <dbReference type="NCBI Taxonomy" id="100861"/>
    <lineage>
        <taxon>Eukaryota</taxon>
        <taxon>Sar</taxon>
        <taxon>Stramenopiles</taxon>
        <taxon>Oomycota</taxon>
        <taxon>Saprolegniomycetes</taxon>
        <taxon>Saprolegniales</taxon>
        <taxon>Verrucalvaceae</taxon>
        <taxon>Aphanomyces</taxon>
    </lineage>
</organism>
<dbReference type="GO" id="GO:0005634">
    <property type="term" value="C:nucleus"/>
    <property type="evidence" value="ECO:0007669"/>
    <property type="project" value="TreeGrafter"/>
</dbReference>
<evidence type="ECO:0000256" key="2">
    <source>
        <dbReference type="PROSITE-ProRule" id="PRU00176"/>
    </source>
</evidence>
<dbReference type="Gene3D" id="3.30.70.330">
    <property type="match status" value="3"/>
</dbReference>
<protein>
    <recommendedName>
        <fullName evidence="3">RRM domain-containing protein</fullName>
    </recommendedName>
</protein>
<dbReference type="Proteomes" id="UP000481153">
    <property type="component" value="Unassembled WGS sequence"/>
</dbReference>
<name>A0A6G0WVN5_9STRA</name>
<reference evidence="4 5" key="1">
    <citation type="submission" date="2019-07" db="EMBL/GenBank/DDBJ databases">
        <title>Genomics analysis of Aphanomyces spp. identifies a new class of oomycete effector associated with host adaptation.</title>
        <authorList>
            <person name="Gaulin E."/>
        </authorList>
    </citation>
    <scope>NUCLEOTIDE SEQUENCE [LARGE SCALE GENOMIC DNA]</scope>
    <source>
        <strain evidence="4 5">ATCC 201684</strain>
    </source>
</reference>
<proteinExistence type="predicted"/>
<gene>
    <name evidence="4" type="ORF">Ae201684_011221</name>
</gene>
<dbReference type="SMART" id="SM00360">
    <property type="entry name" value="RRM"/>
    <property type="match status" value="3"/>
</dbReference>